<accession>A0A0F9PFZ3</accession>
<gene>
    <name evidence="1" type="ORF">LCGC14_1220330</name>
</gene>
<comment type="caution">
    <text evidence="1">The sequence shown here is derived from an EMBL/GenBank/DDBJ whole genome shotgun (WGS) entry which is preliminary data.</text>
</comment>
<dbReference type="EMBL" id="LAZR01006417">
    <property type="protein sequence ID" value="KKM92252.1"/>
    <property type="molecule type" value="Genomic_DNA"/>
</dbReference>
<evidence type="ECO:0000313" key="1">
    <source>
        <dbReference type="EMBL" id="KKM92252.1"/>
    </source>
</evidence>
<sequence>MIGKRIYPNDNGDLFLSQGDYGQQINGEWFARPPNCHTGSLKNHEVTEHDDGTITVNPSIFICDDENELYHGYLKHGEWKP</sequence>
<name>A0A0F9PFZ3_9ZZZZ</name>
<protein>
    <submittedName>
        <fullName evidence="1">Uncharacterized protein</fullName>
    </submittedName>
</protein>
<dbReference type="AlphaFoldDB" id="A0A0F9PFZ3"/>
<reference evidence="1" key="1">
    <citation type="journal article" date="2015" name="Nature">
        <title>Complex archaea that bridge the gap between prokaryotes and eukaryotes.</title>
        <authorList>
            <person name="Spang A."/>
            <person name="Saw J.H."/>
            <person name="Jorgensen S.L."/>
            <person name="Zaremba-Niedzwiedzka K."/>
            <person name="Martijn J."/>
            <person name="Lind A.E."/>
            <person name="van Eijk R."/>
            <person name="Schleper C."/>
            <person name="Guy L."/>
            <person name="Ettema T.J."/>
        </authorList>
    </citation>
    <scope>NUCLEOTIDE SEQUENCE</scope>
</reference>
<proteinExistence type="predicted"/>
<organism evidence="1">
    <name type="scientific">marine sediment metagenome</name>
    <dbReference type="NCBI Taxonomy" id="412755"/>
    <lineage>
        <taxon>unclassified sequences</taxon>
        <taxon>metagenomes</taxon>
        <taxon>ecological metagenomes</taxon>
    </lineage>
</organism>